<dbReference type="AlphaFoldDB" id="A0A516PXJ9"/>
<accession>A0A516PXJ9</accession>
<evidence type="ECO:0000313" key="2">
    <source>
        <dbReference type="Proteomes" id="UP000319263"/>
    </source>
</evidence>
<dbReference type="Proteomes" id="UP000319263">
    <property type="component" value="Chromosome"/>
</dbReference>
<dbReference type="EMBL" id="CP041692">
    <property type="protein sequence ID" value="QDP95897.1"/>
    <property type="molecule type" value="Genomic_DNA"/>
</dbReference>
<keyword evidence="2" id="KW-1185">Reference proteome</keyword>
<dbReference type="RefSeq" id="WP_143985863.1">
    <property type="nucleotide sequence ID" value="NZ_CP041692.1"/>
</dbReference>
<organism evidence="1 2">
    <name type="scientific">Microlunatus elymi</name>
    <dbReference type="NCBI Taxonomy" id="2596828"/>
    <lineage>
        <taxon>Bacteria</taxon>
        <taxon>Bacillati</taxon>
        <taxon>Actinomycetota</taxon>
        <taxon>Actinomycetes</taxon>
        <taxon>Propionibacteriales</taxon>
        <taxon>Propionibacteriaceae</taxon>
        <taxon>Microlunatus</taxon>
    </lineage>
</organism>
<dbReference type="OrthoDB" id="3728933at2"/>
<sequence length="326" mass="36918">MPPSRFEQELQHTITPLTATSLKSRGITQARLGGKAWRRIGQGLYLPSAEVNAGAPIPTAQRVLNARPLLAADAALGGWAAAYVLGVDWLDGMDPWTRQLLPIDLVGTSRRQSHDLIRYRFARQKPRVIIRHGIPITAPLQTAADGARWAGTVEEALVFLDAMVRFEVVGPRRLLAHLDRLKSLQGLGHARAAARLTRPNVWSPWESGLRYCYRIQAGLPEPLINVRLFDDDGVFLGNPDLFDPDAALGVEFDGEHHRDRHQHRRDNIREERFESVGVTVVRADSLDLRWRKRPSLIRRMIDGYHRGQRRDRSHDRWMIDPSGGYE</sequence>
<dbReference type="KEGG" id="mik:FOE78_08290"/>
<evidence type="ECO:0008006" key="3">
    <source>
        <dbReference type="Google" id="ProtNLM"/>
    </source>
</evidence>
<gene>
    <name evidence="1" type="ORF">FOE78_08290</name>
</gene>
<proteinExistence type="predicted"/>
<evidence type="ECO:0000313" key="1">
    <source>
        <dbReference type="EMBL" id="QDP95897.1"/>
    </source>
</evidence>
<name>A0A516PXJ9_9ACTN</name>
<protein>
    <recommendedName>
        <fullName evidence="3">Transcriptional regulator, AbiEi antitoxin, Type IV TA system</fullName>
    </recommendedName>
</protein>
<reference evidence="1 2" key="1">
    <citation type="submission" date="2019-07" db="EMBL/GenBank/DDBJ databases">
        <title>Microlunatus dokdonensis sp. nov. isolated from the rhizospheric soil of the wild plant Elymus tsukushiensis.</title>
        <authorList>
            <person name="Ghim S.-Y."/>
            <person name="Hwang Y.-J."/>
            <person name="Son J.-S."/>
            <person name="Shin J.-H."/>
        </authorList>
    </citation>
    <scope>NUCLEOTIDE SEQUENCE [LARGE SCALE GENOMIC DNA]</scope>
    <source>
        <strain evidence="1 2">KUDC0627</strain>
    </source>
</reference>